<dbReference type="Proteomes" id="UP001281761">
    <property type="component" value="Unassembled WGS sequence"/>
</dbReference>
<gene>
    <name evidence="2" type="ORF">BLNAU_15623</name>
</gene>
<name>A0ABQ9XDQ1_9EUKA</name>
<keyword evidence="3" id="KW-1185">Reference proteome</keyword>
<proteinExistence type="predicted"/>
<evidence type="ECO:0000313" key="3">
    <source>
        <dbReference type="Proteomes" id="UP001281761"/>
    </source>
</evidence>
<accession>A0ABQ9XDQ1</accession>
<protein>
    <submittedName>
        <fullName evidence="2">Uncharacterized protein</fullName>
    </submittedName>
</protein>
<dbReference type="EMBL" id="JARBJD010000156">
    <property type="protein sequence ID" value="KAK2949427.1"/>
    <property type="molecule type" value="Genomic_DNA"/>
</dbReference>
<feature type="compositionally biased region" description="Low complexity" evidence="1">
    <location>
        <begin position="76"/>
        <end position="89"/>
    </location>
</feature>
<sequence>MMTFFFSDDNHSNKSTFFPEKFAIEHLWSNLNQWVEISRIFSSSTPQVSPRIHFLLLMKEHPEPPPKPIKFEVKETQTTQQTSNSTTETMPVKRKVRRLPPAPPRPSNIRWVPSPGKTTPSGLDLHLTGRLTPKQMHELSVTHKFDKYDRTLDSTRKSRTST</sequence>
<evidence type="ECO:0000313" key="2">
    <source>
        <dbReference type="EMBL" id="KAK2949427.1"/>
    </source>
</evidence>
<reference evidence="2 3" key="1">
    <citation type="journal article" date="2022" name="bioRxiv">
        <title>Genomics of Preaxostyla Flagellates Illuminates Evolutionary Transitions and the Path Towards Mitochondrial Loss.</title>
        <authorList>
            <person name="Novak L.V.F."/>
            <person name="Treitli S.C."/>
            <person name="Pyrih J."/>
            <person name="Halakuc P."/>
            <person name="Pipaliya S.V."/>
            <person name="Vacek V."/>
            <person name="Brzon O."/>
            <person name="Soukal P."/>
            <person name="Eme L."/>
            <person name="Dacks J.B."/>
            <person name="Karnkowska A."/>
            <person name="Elias M."/>
            <person name="Hampl V."/>
        </authorList>
    </citation>
    <scope>NUCLEOTIDE SEQUENCE [LARGE SCALE GENOMIC DNA]</scope>
    <source>
        <strain evidence="2">NAU3</strain>
        <tissue evidence="2">Gut</tissue>
    </source>
</reference>
<comment type="caution">
    <text evidence="2">The sequence shown here is derived from an EMBL/GenBank/DDBJ whole genome shotgun (WGS) entry which is preliminary data.</text>
</comment>
<organism evidence="2 3">
    <name type="scientific">Blattamonas nauphoetae</name>
    <dbReference type="NCBI Taxonomy" id="2049346"/>
    <lineage>
        <taxon>Eukaryota</taxon>
        <taxon>Metamonada</taxon>
        <taxon>Preaxostyla</taxon>
        <taxon>Oxymonadida</taxon>
        <taxon>Blattamonas</taxon>
    </lineage>
</organism>
<feature type="region of interest" description="Disordered" evidence="1">
    <location>
        <begin position="75"/>
        <end position="122"/>
    </location>
</feature>
<evidence type="ECO:0000256" key="1">
    <source>
        <dbReference type="SAM" id="MobiDB-lite"/>
    </source>
</evidence>